<dbReference type="Proteomes" id="UP001304298">
    <property type="component" value="Unassembled WGS sequence"/>
</dbReference>
<reference evidence="1 2" key="1">
    <citation type="submission" date="2023-12" db="EMBL/GenBank/DDBJ databases">
        <title>Amycolatopsis sp. V23-08.</title>
        <authorList>
            <person name="Somphong A."/>
        </authorList>
    </citation>
    <scope>NUCLEOTIDE SEQUENCE [LARGE SCALE GENOMIC DNA]</scope>
    <source>
        <strain evidence="1 2">V23-08</strain>
    </source>
</reference>
<sequence length="155" mass="16921">MSARLMIPAASPAAREVPAPRRVRHPFVIGRRLAPALAVLGVHQDTAWVEVDDEHLHLRFGPLTMRTPVSSVGSVFSFGEPVVGPRITATRHGLRLITGAGPRIAIELDGAVPGVPGWSVPRARSITVTVEQSYRLAHRIRQHIEARTFNPADRL</sequence>
<dbReference type="RefSeq" id="WP_323336851.1">
    <property type="nucleotide sequence ID" value="NZ_JAYFSI010000020.1"/>
</dbReference>
<comment type="caution">
    <text evidence="1">The sequence shown here is derived from an EMBL/GenBank/DDBJ whole genome shotgun (WGS) entry which is preliminary data.</text>
</comment>
<gene>
    <name evidence="1" type="ORF">VA596_46820</name>
</gene>
<keyword evidence="2" id="KW-1185">Reference proteome</keyword>
<dbReference type="EMBL" id="JAYFSI010000020">
    <property type="protein sequence ID" value="MEA5367114.1"/>
    <property type="molecule type" value="Genomic_DNA"/>
</dbReference>
<protein>
    <submittedName>
        <fullName evidence="1">Uncharacterized protein</fullName>
    </submittedName>
</protein>
<proteinExistence type="predicted"/>
<accession>A0ABU5RNH7</accession>
<evidence type="ECO:0000313" key="2">
    <source>
        <dbReference type="Proteomes" id="UP001304298"/>
    </source>
</evidence>
<evidence type="ECO:0000313" key="1">
    <source>
        <dbReference type="EMBL" id="MEA5367114.1"/>
    </source>
</evidence>
<name>A0ABU5RNH7_9PSEU</name>
<organism evidence="1 2">
    <name type="scientific">Amycolatopsis heterodermiae</name>
    <dbReference type="NCBI Taxonomy" id="3110235"/>
    <lineage>
        <taxon>Bacteria</taxon>
        <taxon>Bacillati</taxon>
        <taxon>Actinomycetota</taxon>
        <taxon>Actinomycetes</taxon>
        <taxon>Pseudonocardiales</taxon>
        <taxon>Pseudonocardiaceae</taxon>
        <taxon>Amycolatopsis</taxon>
    </lineage>
</organism>